<dbReference type="GO" id="GO:1901982">
    <property type="term" value="F:maltose binding"/>
    <property type="evidence" value="ECO:0007669"/>
    <property type="project" value="TreeGrafter"/>
</dbReference>
<dbReference type="RefSeq" id="WP_169700080.1">
    <property type="nucleotide sequence ID" value="NZ_LS974202.1"/>
</dbReference>
<keyword evidence="5" id="KW-1185">Reference proteome</keyword>
<dbReference type="Gene3D" id="3.40.190.10">
    <property type="entry name" value="Periplasmic binding protein-like II"/>
    <property type="match status" value="1"/>
</dbReference>
<accession>A0A7Z7LHN6</accession>
<evidence type="ECO:0000256" key="1">
    <source>
        <dbReference type="ARBA" id="ARBA00008520"/>
    </source>
</evidence>
<dbReference type="SUPFAM" id="SSF53850">
    <property type="entry name" value="Periplasmic binding protein-like II"/>
    <property type="match status" value="1"/>
</dbReference>
<keyword evidence="3" id="KW-0732">Signal</keyword>
<sequence length="419" mass="47165">MKRPLLILFLITLMVAVALGAATKVKFWHMYLSGPSKEIMDEIIAQFNETHKGSIEVEDLAISFWDYWDKIRVAMAAKQEPDVFLHDLGNVGMRASTGILLDLKPYLVAAGFEPDEIFFEGPLEMCSYRGGIYALPLETDVRLLFYNKGLFRQAGLDPDKPPTSWEELLSFAEKLNVLDKNGEYEIVGFNPLYGQSYFWMYVWGKGEDFITEDGKVVVNSPGIVQALQEWVALINKLGLEKLLAFGANFGWGAADAFIAGKVGMGIQVGNFITDLATYAPDLDYGIVQIPYPVQNATWSNGFSLELSSRSRNKIEAVEFALYLLSDEVQLKLAHGLSSLIGNKKAAYKSDLLEDSRWKMQIDALEFTKFRPFVLEAPLWYETLQVATEEAIYGKKTPEQALNDAQKLIEAEIQKYKMTH</sequence>
<dbReference type="KEGG" id="minf:MESINF_2472"/>
<comment type="similarity">
    <text evidence="1">Belongs to the bacterial solute-binding protein 1 family.</text>
</comment>
<evidence type="ECO:0000313" key="4">
    <source>
        <dbReference type="EMBL" id="SSC13912.1"/>
    </source>
</evidence>
<dbReference type="GO" id="GO:0015768">
    <property type="term" value="P:maltose transport"/>
    <property type="evidence" value="ECO:0007669"/>
    <property type="project" value="TreeGrafter"/>
</dbReference>
<dbReference type="Pfam" id="PF01547">
    <property type="entry name" value="SBP_bac_1"/>
    <property type="match status" value="1"/>
</dbReference>
<reference evidence="4 5" key="1">
    <citation type="submission" date="2017-01" db="EMBL/GenBank/DDBJ databases">
        <authorList>
            <person name="Erauso G."/>
        </authorList>
    </citation>
    <scope>NUCLEOTIDE SEQUENCE [LARGE SCALE GENOMIC DNA]</scope>
    <source>
        <strain evidence="4">MESINF1</strain>
    </source>
</reference>
<dbReference type="AlphaFoldDB" id="A0A7Z7LHN6"/>
<dbReference type="InterPro" id="IPR006059">
    <property type="entry name" value="SBP"/>
</dbReference>
<dbReference type="PANTHER" id="PTHR30061">
    <property type="entry name" value="MALTOSE-BINDING PERIPLASMIC PROTEIN"/>
    <property type="match status" value="1"/>
</dbReference>
<dbReference type="GO" id="GO:0055052">
    <property type="term" value="C:ATP-binding cassette (ABC) transporter complex, substrate-binding subunit-containing"/>
    <property type="evidence" value="ECO:0007669"/>
    <property type="project" value="TreeGrafter"/>
</dbReference>
<protein>
    <submittedName>
        <fullName evidence="4">Putative Extracellular solute-binding protein family 1</fullName>
    </submittedName>
</protein>
<evidence type="ECO:0000256" key="3">
    <source>
        <dbReference type="ARBA" id="ARBA00022729"/>
    </source>
</evidence>
<dbReference type="GO" id="GO:0042956">
    <property type="term" value="P:maltodextrin transmembrane transport"/>
    <property type="evidence" value="ECO:0007669"/>
    <property type="project" value="TreeGrafter"/>
</dbReference>
<evidence type="ECO:0000256" key="2">
    <source>
        <dbReference type="ARBA" id="ARBA00022448"/>
    </source>
</evidence>
<dbReference type="EMBL" id="LS974202">
    <property type="protein sequence ID" value="SSC13912.1"/>
    <property type="molecule type" value="Genomic_DNA"/>
</dbReference>
<evidence type="ECO:0000313" key="5">
    <source>
        <dbReference type="Proteomes" id="UP000250796"/>
    </source>
</evidence>
<dbReference type="CDD" id="cd14748">
    <property type="entry name" value="PBP2_UgpB"/>
    <property type="match status" value="1"/>
</dbReference>
<dbReference type="Proteomes" id="UP000250796">
    <property type="component" value="Chromosome MESINF"/>
</dbReference>
<dbReference type="PANTHER" id="PTHR30061:SF50">
    <property type="entry name" value="MALTOSE_MALTODEXTRIN-BINDING PERIPLASMIC PROTEIN"/>
    <property type="match status" value="1"/>
</dbReference>
<name>A0A7Z7LHN6_9BACT</name>
<keyword evidence="2" id="KW-0813">Transport</keyword>
<gene>
    <name evidence="4" type="ORF">MESINF_2472</name>
</gene>
<proteinExistence type="inferred from homology"/>
<organism evidence="4 5">
    <name type="scientific">Mesotoga infera</name>
    <dbReference type="NCBI Taxonomy" id="1236046"/>
    <lineage>
        <taxon>Bacteria</taxon>
        <taxon>Thermotogati</taxon>
        <taxon>Thermotogota</taxon>
        <taxon>Thermotogae</taxon>
        <taxon>Kosmotogales</taxon>
        <taxon>Kosmotogaceae</taxon>
        <taxon>Mesotoga</taxon>
    </lineage>
</organism>